<organism evidence="1 2">
    <name type="scientific">Glaciecola nitratireducens (strain JCM 12485 / KCTC 12276 / FR1064)</name>
    <dbReference type="NCBI Taxonomy" id="1085623"/>
    <lineage>
        <taxon>Bacteria</taxon>
        <taxon>Pseudomonadati</taxon>
        <taxon>Pseudomonadota</taxon>
        <taxon>Gammaproteobacteria</taxon>
        <taxon>Alteromonadales</taxon>
        <taxon>Alteromonadaceae</taxon>
        <taxon>Brumicola</taxon>
    </lineage>
</organism>
<dbReference type="eggNOG" id="COG0457">
    <property type="taxonomic scope" value="Bacteria"/>
</dbReference>
<dbReference type="AlphaFoldDB" id="G4QFE7"/>
<dbReference type="Pfam" id="PF14559">
    <property type="entry name" value="TPR_19"/>
    <property type="match status" value="1"/>
</dbReference>
<dbReference type="RefSeq" id="WP_014107370.1">
    <property type="nucleotide sequence ID" value="NC_016041.1"/>
</dbReference>
<dbReference type="STRING" id="1085623.GNIT_0337"/>
<evidence type="ECO:0000313" key="1">
    <source>
        <dbReference type="EMBL" id="AEP28491.1"/>
    </source>
</evidence>
<protein>
    <submittedName>
        <fullName evidence="1">MSHA biogenesis protein MshN</fullName>
    </submittedName>
</protein>
<gene>
    <name evidence="1" type="primary">mshN</name>
    <name evidence="1" type="ordered locus">GNIT_0337</name>
</gene>
<dbReference type="EMBL" id="CP003060">
    <property type="protein sequence ID" value="AEP28491.1"/>
    <property type="molecule type" value="Genomic_DNA"/>
</dbReference>
<accession>G4QFE7</accession>
<proteinExistence type="predicted"/>
<dbReference type="HOGENOM" id="CLU_053124_0_0_6"/>
<dbReference type="SUPFAM" id="SSF48452">
    <property type="entry name" value="TPR-like"/>
    <property type="match status" value="1"/>
</dbReference>
<dbReference type="Gene3D" id="1.25.40.10">
    <property type="entry name" value="Tetratricopeptide repeat domain"/>
    <property type="match status" value="2"/>
</dbReference>
<keyword evidence="2" id="KW-1185">Reference proteome</keyword>
<dbReference type="Proteomes" id="UP000009282">
    <property type="component" value="Chromosome"/>
</dbReference>
<dbReference type="KEGG" id="gni:GNIT_0337"/>
<dbReference type="SMART" id="SM00028">
    <property type="entry name" value="TPR"/>
    <property type="match status" value="4"/>
</dbReference>
<name>G4QFE7_GLANF</name>
<dbReference type="InterPro" id="IPR011990">
    <property type="entry name" value="TPR-like_helical_dom_sf"/>
</dbReference>
<dbReference type="InterPro" id="IPR019734">
    <property type="entry name" value="TPR_rpt"/>
</dbReference>
<sequence length="406" mass="44117">MSVVNKMLKDLEQRDKQSVYEADYVPVESQGAKSRKLLVGVLVLVVASGAATRLLLPNDIASKSIEAKVQAQAPTPSTATILPAAGSKADGVNQFQQTITEQQQAQIMLSELDQATLNSLENAKQAEAATVVAEAKLAEVNKELAQKVQQVAVKRAGLQQAQQQESTQSASVNNANVVDYAEIEQTDTAPTEIAQTETKQIEADEPVFNVSSSNKSASTHRMIEQRIQLSLKNGDTASALKDLNNLLALEPRNASARKRLSSLEFAQGNPKRAAFLLDQGIKLSPNDSSMRLMLARLLFRENRNAQALAILNDHPKSVIADNDLLSFRAALAEKQKDYATSLEDYAVLLQRQPGNARWMLGLAISQDKQKMIEQAVITYKKVKSLNQLSAQVVSFVDGRLAALVGS</sequence>
<dbReference type="OrthoDB" id="5406098at2"/>
<evidence type="ECO:0000313" key="2">
    <source>
        <dbReference type="Proteomes" id="UP000009282"/>
    </source>
</evidence>
<reference evidence="1 2" key="1">
    <citation type="journal article" date="2011" name="J. Bacteriol.">
        <title>Complete genome sequence of seawater bacterium Glaciecola nitratireducens FR1064T.</title>
        <authorList>
            <person name="Bian F."/>
            <person name="Qin Q.L."/>
            <person name="Xie B.B."/>
            <person name="Shu Y.L."/>
            <person name="Zhang X.Y."/>
            <person name="Yu Y."/>
            <person name="Chen B."/>
            <person name="Chen X.L."/>
            <person name="Zhou B.C."/>
            <person name="Zhang Y.Z."/>
        </authorList>
    </citation>
    <scope>NUCLEOTIDE SEQUENCE [LARGE SCALE GENOMIC DNA]</scope>
    <source>
        <strain evidence="2">JCM 12485 / KCTC 12276 / FR1064</strain>
    </source>
</reference>